<organism evidence="2 3">
    <name type="scientific">Planctobacterium marinum</name>
    <dbReference type="NCBI Taxonomy" id="1631968"/>
    <lineage>
        <taxon>Bacteria</taxon>
        <taxon>Pseudomonadati</taxon>
        <taxon>Pseudomonadota</taxon>
        <taxon>Gammaproteobacteria</taxon>
        <taxon>Alteromonadales</taxon>
        <taxon>Alteromonadaceae</taxon>
        <taxon>Planctobacterium</taxon>
    </lineage>
</organism>
<reference evidence="2" key="1">
    <citation type="submission" date="2023-01" db="EMBL/GenBank/DDBJ databases">
        <title>Complete genome sequence of Planctobacterium marinum strain Dej080120_11.</title>
        <authorList>
            <person name="Ueki S."/>
            <person name="Maruyama F."/>
        </authorList>
    </citation>
    <scope>NUCLEOTIDE SEQUENCE</scope>
    <source>
        <strain evidence="2">Dej080120_11</strain>
    </source>
</reference>
<comment type="caution">
    <text evidence="1">Lacks conserved residue(s) required for the propagation of feature annotation.</text>
</comment>
<dbReference type="PANTHER" id="PTHR36112">
    <property type="entry name" value="RIBOSOMAL RNA SMALL SUBUNIT METHYLTRANSFERASE J"/>
    <property type="match status" value="1"/>
</dbReference>
<keyword evidence="1" id="KW-0963">Cytoplasm</keyword>
<feature type="binding site" evidence="1">
    <location>
        <begin position="105"/>
        <end position="106"/>
    </location>
    <ligand>
        <name>S-adenosyl-L-methionine</name>
        <dbReference type="ChEBI" id="CHEBI:59789"/>
    </ligand>
</feature>
<name>A0AA48KSB4_9ALTE</name>
<accession>A0AA48KSB4</accession>
<dbReference type="Proteomes" id="UP001333710">
    <property type="component" value="Chromosome"/>
</dbReference>
<dbReference type="GO" id="GO:0008990">
    <property type="term" value="F:rRNA (guanine-N2-)-methyltransferase activity"/>
    <property type="evidence" value="ECO:0007669"/>
    <property type="project" value="UniProtKB-UniRule"/>
</dbReference>
<gene>
    <name evidence="1 2" type="primary">rsmJ</name>
    <name evidence="2" type="ORF">MACH26_39540</name>
</gene>
<dbReference type="EC" id="2.1.1.242" evidence="1"/>
<keyword evidence="1" id="KW-0698">rRNA processing</keyword>
<proteinExistence type="inferred from homology"/>
<dbReference type="CDD" id="cd02440">
    <property type="entry name" value="AdoMet_MTases"/>
    <property type="match status" value="1"/>
</dbReference>
<evidence type="ECO:0000313" key="3">
    <source>
        <dbReference type="Proteomes" id="UP001333710"/>
    </source>
</evidence>
<comment type="similarity">
    <text evidence="1">Belongs to the methyltransferase superfamily. RsmJ family.</text>
</comment>
<evidence type="ECO:0000256" key="1">
    <source>
        <dbReference type="HAMAP-Rule" id="MF_01523"/>
    </source>
</evidence>
<dbReference type="AlphaFoldDB" id="A0AA48KSB4"/>
<dbReference type="SUPFAM" id="SSF53335">
    <property type="entry name" value="S-adenosyl-L-methionine-dependent methyltransferases"/>
    <property type="match status" value="1"/>
</dbReference>
<dbReference type="Pfam" id="PF04445">
    <property type="entry name" value="SAM_MT"/>
    <property type="match status" value="1"/>
</dbReference>
<evidence type="ECO:0000313" key="2">
    <source>
        <dbReference type="EMBL" id="BDX08433.1"/>
    </source>
</evidence>
<dbReference type="KEGG" id="pmaw:MACH26_39540"/>
<comment type="catalytic activity">
    <reaction evidence="1">
        <text>guanosine(1516) in 16S rRNA + S-adenosyl-L-methionine = N(2)-methylguanosine(1516) in 16S rRNA + S-adenosyl-L-homocysteine + H(+)</text>
        <dbReference type="Rhea" id="RHEA:43220"/>
        <dbReference type="Rhea" id="RHEA-COMP:10412"/>
        <dbReference type="Rhea" id="RHEA-COMP:10413"/>
        <dbReference type="ChEBI" id="CHEBI:15378"/>
        <dbReference type="ChEBI" id="CHEBI:57856"/>
        <dbReference type="ChEBI" id="CHEBI:59789"/>
        <dbReference type="ChEBI" id="CHEBI:74269"/>
        <dbReference type="ChEBI" id="CHEBI:74481"/>
        <dbReference type="EC" id="2.1.1.242"/>
    </reaction>
</comment>
<keyword evidence="3" id="KW-1185">Reference proteome</keyword>
<dbReference type="HAMAP" id="MF_01523">
    <property type="entry name" value="16SrRNA_methyltr_J"/>
    <property type="match status" value="1"/>
</dbReference>
<protein>
    <recommendedName>
        <fullName evidence="1">Ribosomal RNA small subunit methyltransferase J</fullName>
        <ecNumber evidence="1">2.1.1.242</ecNumber>
    </recommendedName>
    <alternativeName>
        <fullName evidence="1">16S rRNA m2G1516 methyltransferase</fullName>
    </alternativeName>
    <alternativeName>
        <fullName evidence="1">rRNA (guanine-N(2)-)-methyltransferase</fullName>
    </alternativeName>
</protein>
<dbReference type="InterPro" id="IPR007536">
    <property type="entry name" value="16SrRNA_methylTrfase_J"/>
</dbReference>
<sequence length="254" mass="28116">MGHKNIMIIPLYTHAETLPDFLQTSDFGVVDSTPEGLSLVFDNDILGLKDFSQPKVGAVIVDFTADAIAYRASRSSIKNEAIAKAAGLKGNTETHIIDATAGLGRDSFMLMTLGAQVSMLERSPVVAALLQDGLRRAEASRQLGPDFTQRLQFKPGQAYTLLTEWHEPKPDVIYLDPMFPHKKKSALVKKEMRLFQQLLGHDEDADVLLPPALTLAQKRVVVKRPDYAPFLAGETPSMQIKSKKHRFDVYLTNA</sequence>
<comment type="subcellular location">
    <subcellularLocation>
        <location evidence="1">Cytoplasm</location>
    </subcellularLocation>
</comment>
<dbReference type="EMBL" id="AP027272">
    <property type="protein sequence ID" value="BDX08433.1"/>
    <property type="molecule type" value="Genomic_DNA"/>
</dbReference>
<keyword evidence="1" id="KW-0808">Transferase</keyword>
<feature type="binding site" evidence="1">
    <location>
        <position position="176"/>
    </location>
    <ligand>
        <name>S-adenosyl-L-methionine</name>
        <dbReference type="ChEBI" id="CHEBI:59789"/>
    </ligand>
</feature>
<keyword evidence="1" id="KW-0949">S-adenosyl-L-methionine</keyword>
<dbReference type="Gene3D" id="3.40.50.150">
    <property type="entry name" value="Vaccinia Virus protein VP39"/>
    <property type="match status" value="1"/>
</dbReference>
<dbReference type="InterPro" id="IPR029063">
    <property type="entry name" value="SAM-dependent_MTases_sf"/>
</dbReference>
<feature type="binding site" evidence="1">
    <location>
        <begin position="121"/>
        <end position="122"/>
    </location>
    <ligand>
        <name>S-adenosyl-L-methionine</name>
        <dbReference type="ChEBI" id="CHEBI:59789"/>
    </ligand>
</feature>
<comment type="function">
    <text evidence="1">Specifically methylates the guanosine in position 1516 of 16S rRNA.</text>
</comment>
<keyword evidence="1 2" id="KW-0489">Methyltransferase</keyword>
<dbReference type="GO" id="GO:0005737">
    <property type="term" value="C:cytoplasm"/>
    <property type="evidence" value="ECO:0007669"/>
    <property type="project" value="UniProtKB-SubCell"/>
</dbReference>
<dbReference type="PANTHER" id="PTHR36112:SF1">
    <property type="entry name" value="RIBOSOMAL RNA SMALL SUBUNIT METHYLTRANSFERASE J"/>
    <property type="match status" value="1"/>
</dbReference>